<proteinExistence type="predicted"/>
<name>A0A0B6ZYI6_9EUPU</name>
<sequence length="52" mass="5947">MCVNDEYIFVTNIESHFETAISCVSDLFCGKNVENIYTLLCVNSVWKMHLGD</sequence>
<dbReference type="AlphaFoldDB" id="A0A0B6ZYI6"/>
<evidence type="ECO:0000313" key="1">
    <source>
        <dbReference type="EMBL" id="CEK73633.1"/>
    </source>
</evidence>
<accession>A0A0B6ZYI6</accession>
<dbReference type="EMBL" id="HACG01026768">
    <property type="protein sequence ID" value="CEK73633.1"/>
    <property type="molecule type" value="Transcribed_RNA"/>
</dbReference>
<organism evidence="1">
    <name type="scientific">Arion vulgaris</name>
    <dbReference type="NCBI Taxonomy" id="1028688"/>
    <lineage>
        <taxon>Eukaryota</taxon>
        <taxon>Metazoa</taxon>
        <taxon>Spiralia</taxon>
        <taxon>Lophotrochozoa</taxon>
        <taxon>Mollusca</taxon>
        <taxon>Gastropoda</taxon>
        <taxon>Heterobranchia</taxon>
        <taxon>Euthyneura</taxon>
        <taxon>Panpulmonata</taxon>
        <taxon>Eupulmonata</taxon>
        <taxon>Stylommatophora</taxon>
        <taxon>Helicina</taxon>
        <taxon>Arionoidea</taxon>
        <taxon>Arionidae</taxon>
        <taxon>Arion</taxon>
    </lineage>
</organism>
<gene>
    <name evidence="1" type="primary">ORF87572</name>
</gene>
<reference evidence="1" key="1">
    <citation type="submission" date="2014-12" db="EMBL/GenBank/DDBJ databases">
        <title>Insight into the proteome of Arion vulgaris.</title>
        <authorList>
            <person name="Aradska J."/>
            <person name="Bulat T."/>
            <person name="Smidak R."/>
            <person name="Sarate P."/>
            <person name="Gangsoo J."/>
            <person name="Sialana F."/>
            <person name="Bilban M."/>
            <person name="Lubec G."/>
        </authorList>
    </citation>
    <scope>NUCLEOTIDE SEQUENCE</scope>
    <source>
        <tissue evidence="1">Skin</tissue>
    </source>
</reference>
<protein>
    <submittedName>
        <fullName evidence="1">Uncharacterized protein</fullName>
    </submittedName>
</protein>